<dbReference type="AlphaFoldDB" id="A0A101QMA8"/>
<comment type="caution">
    <text evidence="3">The sequence shown here is derived from an EMBL/GenBank/DDBJ whole genome shotgun (WGS) entry which is preliminary data.</text>
</comment>
<proteinExistence type="predicted"/>
<evidence type="ECO:0008006" key="5">
    <source>
        <dbReference type="Google" id="ProtNLM"/>
    </source>
</evidence>
<keyword evidence="4" id="KW-1185">Reference proteome</keyword>
<feature type="chain" id="PRO_5039141684" description="Lipoprotein" evidence="2">
    <location>
        <begin position="20"/>
        <end position="74"/>
    </location>
</feature>
<dbReference type="RefSeq" id="WP_059261678.1">
    <property type="nucleotide sequence ID" value="NZ_KQ948351.1"/>
</dbReference>
<sequence>MKTLIAAAGALVLVGALVAAGCEPADDGDCDARGPGIELTAMHASKASGKHKPTKVKRSSRSRRAGHGHHDDCD</sequence>
<feature type="region of interest" description="Disordered" evidence="1">
    <location>
        <begin position="41"/>
        <end position="74"/>
    </location>
</feature>
<gene>
    <name evidence="3" type="ORF">AQJ11_02785</name>
</gene>
<dbReference type="Proteomes" id="UP000053398">
    <property type="component" value="Unassembled WGS sequence"/>
</dbReference>
<dbReference type="PROSITE" id="PS51257">
    <property type="entry name" value="PROKAR_LIPOPROTEIN"/>
    <property type="match status" value="1"/>
</dbReference>
<evidence type="ECO:0000256" key="1">
    <source>
        <dbReference type="SAM" id="MobiDB-lite"/>
    </source>
</evidence>
<accession>A0A101QMA8</accession>
<evidence type="ECO:0000313" key="4">
    <source>
        <dbReference type="Proteomes" id="UP000053398"/>
    </source>
</evidence>
<feature type="compositionally biased region" description="Basic residues" evidence="1">
    <location>
        <begin position="48"/>
        <end position="67"/>
    </location>
</feature>
<organism evidence="3 4">
    <name type="scientific">Streptomyces corchorusii</name>
    <name type="common">Streptomyces chibaensis</name>
    <dbReference type="NCBI Taxonomy" id="1903"/>
    <lineage>
        <taxon>Bacteria</taxon>
        <taxon>Bacillati</taxon>
        <taxon>Actinomycetota</taxon>
        <taxon>Actinomycetes</taxon>
        <taxon>Kitasatosporales</taxon>
        <taxon>Streptomycetaceae</taxon>
        <taxon>Streptomyces</taxon>
    </lineage>
</organism>
<name>A0A101QMA8_STRCK</name>
<evidence type="ECO:0000256" key="2">
    <source>
        <dbReference type="SAM" id="SignalP"/>
    </source>
</evidence>
<protein>
    <recommendedName>
        <fullName evidence="5">Lipoprotein</fullName>
    </recommendedName>
</protein>
<dbReference type="EMBL" id="LMWP01000002">
    <property type="protein sequence ID" value="KUN32468.1"/>
    <property type="molecule type" value="Genomic_DNA"/>
</dbReference>
<evidence type="ECO:0000313" key="3">
    <source>
        <dbReference type="EMBL" id="KUN32468.1"/>
    </source>
</evidence>
<keyword evidence="2" id="KW-0732">Signal</keyword>
<feature type="signal peptide" evidence="2">
    <location>
        <begin position="1"/>
        <end position="19"/>
    </location>
</feature>
<reference evidence="3 4" key="1">
    <citation type="submission" date="2015-10" db="EMBL/GenBank/DDBJ databases">
        <title>Draft genome sequence of Streptomyces corchorusii DSM 40340, type strain for the species Streptomyces corchorusii.</title>
        <authorList>
            <person name="Ruckert C."/>
            <person name="Winkler A."/>
            <person name="Kalinowski J."/>
            <person name="Kampfer P."/>
            <person name="Glaeser S."/>
        </authorList>
    </citation>
    <scope>NUCLEOTIDE SEQUENCE [LARGE SCALE GENOMIC DNA]</scope>
    <source>
        <strain evidence="3 4">DSM 40340</strain>
    </source>
</reference>